<comment type="pathway">
    <text evidence="1">Carbohydrate metabolism; tricarboxylic acid cycle.</text>
</comment>
<dbReference type="Gene3D" id="4.10.80.40">
    <property type="entry name" value="succinate dehydrogenase protein domain"/>
    <property type="match status" value="1"/>
</dbReference>
<dbReference type="GO" id="GO:0050660">
    <property type="term" value="F:flavin adenine dinucleotide binding"/>
    <property type="evidence" value="ECO:0007669"/>
    <property type="project" value="TreeGrafter"/>
</dbReference>
<dbReference type="GO" id="GO:0009055">
    <property type="term" value="F:electron transfer activity"/>
    <property type="evidence" value="ECO:0007669"/>
    <property type="project" value="TreeGrafter"/>
</dbReference>
<dbReference type="FunFam" id="4.10.80.40:FF:000002">
    <property type="entry name" value="Succinate dehydrogenase [ubiquinone] flavoprotein subunit, mitochondrial"/>
    <property type="match status" value="1"/>
</dbReference>
<evidence type="ECO:0000256" key="1">
    <source>
        <dbReference type="ARBA" id="ARBA00005163"/>
    </source>
</evidence>
<reference evidence="4 5" key="1">
    <citation type="submission" date="2017-11" db="EMBL/GenBank/DDBJ databases">
        <title>De-novo sequencing of pomegranate (Punica granatum L.) genome.</title>
        <authorList>
            <person name="Akparov Z."/>
            <person name="Amiraslanov A."/>
            <person name="Hajiyeva S."/>
            <person name="Abbasov M."/>
            <person name="Kaur K."/>
            <person name="Hamwieh A."/>
            <person name="Solovyev V."/>
            <person name="Salamov A."/>
            <person name="Braich B."/>
            <person name="Kosarev P."/>
            <person name="Mahmoud A."/>
            <person name="Hajiyev E."/>
            <person name="Babayeva S."/>
            <person name="Izzatullayeva V."/>
            <person name="Mammadov A."/>
            <person name="Mammadov A."/>
            <person name="Sharifova S."/>
            <person name="Ojaghi J."/>
            <person name="Eynullazada K."/>
            <person name="Bayramov B."/>
            <person name="Abdulazimova A."/>
            <person name="Shahmuradov I."/>
        </authorList>
    </citation>
    <scope>NUCLEOTIDE SEQUENCE [LARGE SCALE GENOMIC DNA]</scope>
    <source>
        <strain evidence="5">cv. AG2017</strain>
        <tissue evidence="4">Leaf</tissue>
    </source>
</reference>
<evidence type="ECO:0000313" key="5">
    <source>
        <dbReference type="Proteomes" id="UP000233551"/>
    </source>
</evidence>
<evidence type="ECO:0000313" key="4">
    <source>
        <dbReference type="EMBL" id="PKI72125.1"/>
    </source>
</evidence>
<keyword evidence="2" id="KW-0816">Tricarboxylic acid cycle</keyword>
<feature type="domain" description="Fumarate reductase/succinate dehydrogenase flavoprotein-like C-terminal" evidence="3">
    <location>
        <begin position="1"/>
        <end position="66"/>
    </location>
</feature>
<sequence length="66" mass="7868">MHSAELIKESRGALAREDFTTRDDANWMKHALGYWENEKVWLDYRPVHMNTLDDEVESFPPKARVY</sequence>
<accession>A0A2I0KUH1</accession>
<dbReference type="GO" id="GO:0006121">
    <property type="term" value="P:mitochondrial electron transport, succinate to ubiquinone"/>
    <property type="evidence" value="ECO:0007669"/>
    <property type="project" value="TreeGrafter"/>
</dbReference>
<dbReference type="Pfam" id="PF02910">
    <property type="entry name" value="Succ_DH_flav_C"/>
    <property type="match status" value="1"/>
</dbReference>
<dbReference type="Proteomes" id="UP000233551">
    <property type="component" value="Unassembled WGS sequence"/>
</dbReference>
<protein>
    <recommendedName>
        <fullName evidence="3">Fumarate reductase/succinate dehydrogenase flavoprotein-like C-terminal domain-containing protein</fullName>
    </recommendedName>
</protein>
<evidence type="ECO:0000259" key="3">
    <source>
        <dbReference type="Pfam" id="PF02910"/>
    </source>
</evidence>
<dbReference type="SUPFAM" id="SSF46977">
    <property type="entry name" value="Succinate dehydrogenase/fumarate reductase flavoprotein C-terminal domain"/>
    <property type="match status" value="1"/>
</dbReference>
<keyword evidence="5" id="KW-1185">Reference proteome</keyword>
<dbReference type="PANTHER" id="PTHR11632:SF51">
    <property type="entry name" value="SUCCINATE DEHYDROGENASE [UBIQUINONE] FLAVOPROTEIN SUBUNIT, MITOCHONDRIAL"/>
    <property type="match status" value="1"/>
</dbReference>
<evidence type="ECO:0000256" key="2">
    <source>
        <dbReference type="ARBA" id="ARBA00022532"/>
    </source>
</evidence>
<dbReference type="InterPro" id="IPR015939">
    <property type="entry name" value="Fum_Rdtase/Succ_DH_flav-like_C"/>
</dbReference>
<dbReference type="GO" id="GO:0005739">
    <property type="term" value="C:mitochondrion"/>
    <property type="evidence" value="ECO:0007669"/>
    <property type="project" value="GOC"/>
</dbReference>
<dbReference type="AlphaFoldDB" id="A0A2I0KUH1"/>
<comment type="caution">
    <text evidence="4">The sequence shown here is derived from an EMBL/GenBank/DDBJ whole genome shotgun (WGS) entry which is preliminary data.</text>
</comment>
<dbReference type="GO" id="GO:0008177">
    <property type="term" value="F:succinate dehydrogenase (quinone) activity"/>
    <property type="evidence" value="ECO:0007669"/>
    <property type="project" value="TreeGrafter"/>
</dbReference>
<dbReference type="PANTHER" id="PTHR11632">
    <property type="entry name" value="SUCCINATE DEHYDROGENASE 2 FLAVOPROTEIN SUBUNIT"/>
    <property type="match status" value="1"/>
</dbReference>
<gene>
    <name evidence="4" type="ORF">CRG98_007512</name>
</gene>
<organism evidence="4 5">
    <name type="scientific">Punica granatum</name>
    <name type="common">Pomegranate</name>
    <dbReference type="NCBI Taxonomy" id="22663"/>
    <lineage>
        <taxon>Eukaryota</taxon>
        <taxon>Viridiplantae</taxon>
        <taxon>Streptophyta</taxon>
        <taxon>Embryophyta</taxon>
        <taxon>Tracheophyta</taxon>
        <taxon>Spermatophyta</taxon>
        <taxon>Magnoliopsida</taxon>
        <taxon>eudicotyledons</taxon>
        <taxon>Gunneridae</taxon>
        <taxon>Pentapetalae</taxon>
        <taxon>rosids</taxon>
        <taxon>malvids</taxon>
        <taxon>Myrtales</taxon>
        <taxon>Lythraceae</taxon>
        <taxon>Punica</taxon>
    </lineage>
</organism>
<dbReference type="STRING" id="22663.A0A2I0KUH1"/>
<proteinExistence type="predicted"/>
<dbReference type="GO" id="GO:0006099">
    <property type="term" value="P:tricarboxylic acid cycle"/>
    <property type="evidence" value="ECO:0007669"/>
    <property type="project" value="UniProtKB-KW"/>
</dbReference>
<dbReference type="InterPro" id="IPR037099">
    <property type="entry name" value="Fum_R/Succ_DH_flav-like_C_sf"/>
</dbReference>
<name>A0A2I0KUH1_PUNGR</name>
<dbReference type="InterPro" id="IPR030664">
    <property type="entry name" value="SdhA/FrdA/AprA"/>
</dbReference>
<dbReference type="EMBL" id="PGOL01000340">
    <property type="protein sequence ID" value="PKI72125.1"/>
    <property type="molecule type" value="Genomic_DNA"/>
</dbReference>